<name>A0A0F9WJ63_9ZZZZ</name>
<protein>
    <submittedName>
        <fullName evidence="1">Uncharacterized protein</fullName>
    </submittedName>
</protein>
<dbReference type="AlphaFoldDB" id="A0A0F9WJ63"/>
<accession>A0A0F9WJ63</accession>
<sequence length="109" mass="12359">MPLLALPKLPAQEKGEGVTELENGMHIVEAEPSTLAPYPVEFCEMCGHPMPEGCIGRCADCPSLDEQRRWEWEDFYAWGGWRRAFGEYTDEEWESADNSRTVCGFGRSL</sequence>
<reference evidence="1" key="1">
    <citation type="journal article" date="2015" name="Nature">
        <title>Complex archaea that bridge the gap between prokaryotes and eukaryotes.</title>
        <authorList>
            <person name="Spang A."/>
            <person name="Saw J.H."/>
            <person name="Jorgensen S.L."/>
            <person name="Zaremba-Niedzwiedzka K."/>
            <person name="Martijn J."/>
            <person name="Lind A.E."/>
            <person name="van Eijk R."/>
            <person name="Schleper C."/>
            <person name="Guy L."/>
            <person name="Ettema T.J."/>
        </authorList>
    </citation>
    <scope>NUCLEOTIDE SEQUENCE</scope>
</reference>
<organism evidence="1">
    <name type="scientific">marine sediment metagenome</name>
    <dbReference type="NCBI Taxonomy" id="412755"/>
    <lineage>
        <taxon>unclassified sequences</taxon>
        <taxon>metagenomes</taxon>
        <taxon>ecological metagenomes</taxon>
    </lineage>
</organism>
<comment type="caution">
    <text evidence="1">The sequence shown here is derived from an EMBL/GenBank/DDBJ whole genome shotgun (WGS) entry which is preliminary data.</text>
</comment>
<evidence type="ECO:0000313" key="1">
    <source>
        <dbReference type="EMBL" id="KKN86011.1"/>
    </source>
</evidence>
<dbReference type="EMBL" id="LAZR01000153">
    <property type="protein sequence ID" value="KKN86011.1"/>
    <property type="molecule type" value="Genomic_DNA"/>
</dbReference>
<gene>
    <name evidence="1" type="ORF">LCGC14_0274230</name>
</gene>
<proteinExistence type="predicted"/>